<gene>
    <name evidence="2" type="ORF">GQ43DRAFT_430962</name>
</gene>
<feature type="region of interest" description="Disordered" evidence="1">
    <location>
        <begin position="1"/>
        <end position="112"/>
    </location>
</feature>
<protein>
    <submittedName>
        <fullName evidence="2">Uncharacterized protein</fullName>
    </submittedName>
</protein>
<dbReference type="AlphaFoldDB" id="A0A9P4MZT8"/>
<evidence type="ECO:0000256" key="1">
    <source>
        <dbReference type="SAM" id="MobiDB-lite"/>
    </source>
</evidence>
<dbReference type="OrthoDB" id="3872446at2759"/>
<proteinExistence type="predicted"/>
<reference evidence="2" key="1">
    <citation type="journal article" date="2020" name="Stud. Mycol.">
        <title>101 Dothideomycetes genomes: a test case for predicting lifestyles and emergence of pathogens.</title>
        <authorList>
            <person name="Haridas S."/>
            <person name="Albert R."/>
            <person name="Binder M."/>
            <person name="Bloem J."/>
            <person name="Labutti K."/>
            <person name="Salamov A."/>
            <person name="Andreopoulos B."/>
            <person name="Baker S."/>
            <person name="Barry K."/>
            <person name="Bills G."/>
            <person name="Bluhm B."/>
            <person name="Cannon C."/>
            <person name="Castanera R."/>
            <person name="Culley D."/>
            <person name="Daum C."/>
            <person name="Ezra D."/>
            <person name="Gonzalez J."/>
            <person name="Henrissat B."/>
            <person name="Kuo A."/>
            <person name="Liang C."/>
            <person name="Lipzen A."/>
            <person name="Lutzoni F."/>
            <person name="Magnuson J."/>
            <person name="Mondo S."/>
            <person name="Nolan M."/>
            <person name="Ohm R."/>
            <person name="Pangilinan J."/>
            <person name="Park H.-J."/>
            <person name="Ramirez L."/>
            <person name="Alfaro M."/>
            <person name="Sun H."/>
            <person name="Tritt A."/>
            <person name="Yoshinaga Y."/>
            <person name="Zwiers L.-H."/>
            <person name="Turgeon B."/>
            <person name="Goodwin S."/>
            <person name="Spatafora J."/>
            <person name="Crous P."/>
            <person name="Grigoriev I."/>
        </authorList>
    </citation>
    <scope>NUCLEOTIDE SEQUENCE</scope>
    <source>
        <strain evidence="2">ATCC 74209</strain>
    </source>
</reference>
<evidence type="ECO:0000313" key="2">
    <source>
        <dbReference type="EMBL" id="KAF2202220.1"/>
    </source>
</evidence>
<dbReference type="EMBL" id="ML993945">
    <property type="protein sequence ID" value="KAF2202220.1"/>
    <property type="molecule type" value="Genomic_DNA"/>
</dbReference>
<keyword evidence="3" id="KW-1185">Reference proteome</keyword>
<feature type="compositionally biased region" description="Acidic residues" evidence="1">
    <location>
        <begin position="1"/>
        <end position="20"/>
    </location>
</feature>
<sequence length="112" mass="12092">MAEQQDFDEDLFADLYEGDDAIPANPTAPASKPAEPAPAKQEAHESAPAPVPEPAANTGDSQYGKQEEFSHGGDADMHGSNQNWNQNDNQTYDSGEVEREDNYGPINVKEDG</sequence>
<comment type="caution">
    <text evidence="2">The sequence shown here is derived from an EMBL/GenBank/DDBJ whole genome shotgun (WGS) entry which is preliminary data.</text>
</comment>
<feature type="compositionally biased region" description="Polar residues" evidence="1">
    <location>
        <begin position="79"/>
        <end position="93"/>
    </location>
</feature>
<feature type="compositionally biased region" description="Basic and acidic residues" evidence="1">
    <location>
        <begin position="65"/>
        <end position="77"/>
    </location>
</feature>
<organism evidence="2 3">
    <name type="scientific">Delitschia confertaspora ATCC 74209</name>
    <dbReference type="NCBI Taxonomy" id="1513339"/>
    <lineage>
        <taxon>Eukaryota</taxon>
        <taxon>Fungi</taxon>
        <taxon>Dikarya</taxon>
        <taxon>Ascomycota</taxon>
        <taxon>Pezizomycotina</taxon>
        <taxon>Dothideomycetes</taxon>
        <taxon>Pleosporomycetidae</taxon>
        <taxon>Pleosporales</taxon>
        <taxon>Delitschiaceae</taxon>
        <taxon>Delitschia</taxon>
    </lineage>
</organism>
<name>A0A9P4MZT8_9PLEO</name>
<accession>A0A9P4MZT8</accession>
<feature type="compositionally biased region" description="Basic and acidic residues" evidence="1">
    <location>
        <begin position="96"/>
        <end position="112"/>
    </location>
</feature>
<evidence type="ECO:0000313" key="3">
    <source>
        <dbReference type="Proteomes" id="UP000799536"/>
    </source>
</evidence>
<feature type="compositionally biased region" description="Low complexity" evidence="1">
    <location>
        <begin position="27"/>
        <end position="39"/>
    </location>
</feature>
<dbReference type="Proteomes" id="UP000799536">
    <property type="component" value="Unassembled WGS sequence"/>
</dbReference>